<comment type="caution">
    <text evidence="3">The sequence shown here is derived from an EMBL/GenBank/DDBJ whole genome shotgun (WGS) entry which is preliminary data.</text>
</comment>
<feature type="chain" id="PRO_5019333162" description="Lysozyme inhibitor LprI-like N-terminal domain-containing protein" evidence="1">
    <location>
        <begin position="19"/>
        <end position="144"/>
    </location>
</feature>
<evidence type="ECO:0000256" key="1">
    <source>
        <dbReference type="SAM" id="SignalP"/>
    </source>
</evidence>
<accession>A0A423PEG4</accession>
<evidence type="ECO:0000313" key="4">
    <source>
        <dbReference type="Proteomes" id="UP000283993"/>
    </source>
</evidence>
<dbReference type="AlphaFoldDB" id="A0A423PEG4"/>
<keyword evidence="4" id="KW-1185">Reference proteome</keyword>
<evidence type="ECO:0000259" key="2">
    <source>
        <dbReference type="Pfam" id="PF07007"/>
    </source>
</evidence>
<dbReference type="Gene3D" id="1.20.1270.180">
    <property type="match status" value="1"/>
</dbReference>
<sequence length="144" mass="16341">MKGWVALLLLGFVGFATAGIVNPDVPNHVGAFHERMAAYQQRILDGRTTLSMDRASGSMAEALDDELNEAYRRVMARLSEPQQAALRASQRQWLHYRDAEYAFLDQTFTREVYGSSYALALTGARNALVYERAEELWGYLEQLY</sequence>
<proteinExistence type="predicted"/>
<dbReference type="RefSeq" id="WP_185015742.1">
    <property type="nucleotide sequence ID" value="NZ_AYKH01000044.1"/>
</dbReference>
<dbReference type="Pfam" id="PF07007">
    <property type="entry name" value="LprI"/>
    <property type="match status" value="1"/>
</dbReference>
<dbReference type="EMBL" id="AYKH01000044">
    <property type="protein sequence ID" value="ROO23977.1"/>
    <property type="molecule type" value="Genomic_DNA"/>
</dbReference>
<feature type="signal peptide" evidence="1">
    <location>
        <begin position="1"/>
        <end position="18"/>
    </location>
</feature>
<gene>
    <name evidence="3" type="ORF">SAOR_16215</name>
</gene>
<dbReference type="InterPro" id="IPR009739">
    <property type="entry name" value="LprI-like_N"/>
</dbReference>
<protein>
    <recommendedName>
        <fullName evidence="2">Lysozyme inhibitor LprI-like N-terminal domain-containing protein</fullName>
    </recommendedName>
</protein>
<feature type="domain" description="Lysozyme inhibitor LprI-like N-terminal" evidence="2">
    <location>
        <begin position="47"/>
        <end position="136"/>
    </location>
</feature>
<organism evidence="3 4">
    <name type="scientific">Salinisphaera orenii MK-B5</name>
    <dbReference type="NCBI Taxonomy" id="856730"/>
    <lineage>
        <taxon>Bacteria</taxon>
        <taxon>Pseudomonadati</taxon>
        <taxon>Pseudomonadota</taxon>
        <taxon>Gammaproteobacteria</taxon>
        <taxon>Salinisphaerales</taxon>
        <taxon>Salinisphaeraceae</taxon>
        <taxon>Salinisphaera</taxon>
    </lineage>
</organism>
<dbReference type="Proteomes" id="UP000283993">
    <property type="component" value="Unassembled WGS sequence"/>
</dbReference>
<reference evidence="3 4" key="1">
    <citation type="submission" date="2013-10" db="EMBL/GenBank/DDBJ databases">
        <title>Salinisphaera orenii MK-B5 Genome Sequencing.</title>
        <authorList>
            <person name="Lai Q."/>
            <person name="Li C."/>
            <person name="Shao Z."/>
        </authorList>
    </citation>
    <scope>NUCLEOTIDE SEQUENCE [LARGE SCALE GENOMIC DNA]</scope>
    <source>
        <strain evidence="3 4">MK-B5</strain>
    </source>
</reference>
<keyword evidence="1" id="KW-0732">Signal</keyword>
<name>A0A423PEG4_9GAMM</name>
<evidence type="ECO:0000313" key="3">
    <source>
        <dbReference type="EMBL" id="ROO23977.1"/>
    </source>
</evidence>